<organism evidence="2 3">
    <name type="scientific">Vibrio pectenicida</name>
    <dbReference type="NCBI Taxonomy" id="62763"/>
    <lineage>
        <taxon>Bacteria</taxon>
        <taxon>Pseudomonadati</taxon>
        <taxon>Pseudomonadota</taxon>
        <taxon>Gammaproteobacteria</taxon>
        <taxon>Vibrionales</taxon>
        <taxon>Vibrionaceae</taxon>
        <taxon>Vibrio</taxon>
    </lineage>
</organism>
<dbReference type="Proteomes" id="UP000269041">
    <property type="component" value="Unassembled WGS sequence"/>
</dbReference>
<protein>
    <submittedName>
        <fullName evidence="2">DUF2066 domain-containing protein</fullName>
    </submittedName>
</protein>
<accession>A0A427U861</accession>
<feature type="signal peptide" evidence="1">
    <location>
        <begin position="1"/>
        <end position="18"/>
    </location>
</feature>
<evidence type="ECO:0000313" key="3">
    <source>
        <dbReference type="Proteomes" id="UP000269041"/>
    </source>
</evidence>
<name>A0A427U861_9VIBR</name>
<keyword evidence="3" id="KW-1185">Reference proteome</keyword>
<reference evidence="2 3" key="1">
    <citation type="submission" date="2018-12" db="EMBL/GenBank/DDBJ databases">
        <title>Genomic taxonomy of the Vibrionaceae family.</title>
        <authorList>
            <person name="Gomez-Gil B."/>
            <person name="Enciso-Ibarra K."/>
        </authorList>
    </citation>
    <scope>NUCLEOTIDE SEQUENCE [LARGE SCALE GENOMIC DNA]</scope>
    <source>
        <strain evidence="2 3">CAIM 594</strain>
    </source>
</reference>
<feature type="chain" id="PRO_5019219150" evidence="1">
    <location>
        <begin position="19"/>
        <end position="403"/>
    </location>
</feature>
<dbReference type="AlphaFoldDB" id="A0A427U861"/>
<keyword evidence="1" id="KW-0732">Signal</keyword>
<dbReference type="InterPro" id="IPR018642">
    <property type="entry name" value="DUF2066"/>
</dbReference>
<dbReference type="RefSeq" id="WP_125319403.1">
    <property type="nucleotide sequence ID" value="NZ_AP024889.1"/>
</dbReference>
<evidence type="ECO:0000313" key="2">
    <source>
        <dbReference type="EMBL" id="RSD32881.1"/>
    </source>
</evidence>
<dbReference type="Pfam" id="PF09839">
    <property type="entry name" value="DUF2066"/>
    <property type="match status" value="1"/>
</dbReference>
<dbReference type="EMBL" id="RSFA01000002">
    <property type="protein sequence ID" value="RSD32881.1"/>
    <property type="molecule type" value="Genomic_DNA"/>
</dbReference>
<comment type="caution">
    <text evidence="2">The sequence shown here is derived from an EMBL/GenBank/DDBJ whole genome shotgun (WGS) entry which is preliminary data.</text>
</comment>
<evidence type="ECO:0000256" key="1">
    <source>
        <dbReference type="SAM" id="SignalP"/>
    </source>
</evidence>
<proteinExistence type="predicted"/>
<sequence>MRRFAFLVLGLACFPVFALTNVDLYQTEIVLDQGIDNADAKARISGMKEIIVRASGDFDVTSNPVIQKALKQNSQYLSQISHGQREGLQTLKMGFSAPHIRSLLSQAQVPIWPAARANVLVWLVEEAQYDRNVSWEHSDSQVLTQMRAEAVKRGLPLTVPVGDFDDITGISASDLWGGFARPVGEASQRYPVDAALVVRSDGNTLRWTLYDQKPATIGVTRQAPLSGSSAGENASSKMINQISDYYAKKSSVIVASEPSETVKVCFKALKNAVDFFTLENNLKKLSSVASLDILKIQRDQVTFTVHLLTSQAKFEQEVGRMDKVIPLNNIIDSMPVNYQERENELSEEMVNPDLIFTDGNNVDLIPAEQILMFEWQGTPIAAATEEQQPLESELEFDESESEY</sequence>
<gene>
    <name evidence="2" type="ORF">EJA03_01105</name>
</gene>
<dbReference type="OrthoDB" id="6195299at2"/>